<accession>A0A3P1C2W6</accession>
<dbReference type="InterPro" id="IPR052567">
    <property type="entry name" value="OP_Dioxygenase"/>
</dbReference>
<dbReference type="CDD" id="cd00077">
    <property type="entry name" value="HDc"/>
    <property type="match status" value="1"/>
</dbReference>
<dbReference type="NCBIfam" id="TIGR03276">
    <property type="entry name" value="Phn-HD"/>
    <property type="match status" value="1"/>
</dbReference>
<evidence type="ECO:0000313" key="3">
    <source>
        <dbReference type="Proteomes" id="UP000271925"/>
    </source>
</evidence>
<evidence type="ECO:0000313" key="2">
    <source>
        <dbReference type="EMBL" id="RRB07750.1"/>
    </source>
</evidence>
<reference evidence="2 3" key="1">
    <citation type="submission" date="2018-11" db="EMBL/GenBank/DDBJ databases">
        <authorList>
            <person name="Zhou Z."/>
            <person name="Wang G."/>
        </authorList>
    </citation>
    <scope>NUCLEOTIDE SEQUENCE [LARGE SCALE GENOMIC DNA]</scope>
    <source>
        <strain evidence="2 3">KCTC52004</strain>
    </source>
</reference>
<feature type="domain" description="HD" evidence="1">
    <location>
        <begin position="29"/>
        <end position="124"/>
    </location>
</feature>
<evidence type="ECO:0000259" key="1">
    <source>
        <dbReference type="PROSITE" id="PS51831"/>
    </source>
</evidence>
<dbReference type="OrthoDB" id="823268at2"/>
<sequence>MTTEQIISELTELFEQHGSDDYYGEPVSQLEHMLQSAMLAERAGADDETIIAAFLHDIGHLLPSDLAEDHMDDYGRVDHEKLGADWLRERGFSEKVAQLIEHHVNAKRYLTFKHPAYFDKLSEASLKTLEFQGGPMSANEAQAFENNPYFRGILQVRGWDELAKETDLKMPPVGKYLEITRNYLERSK</sequence>
<dbReference type="InterPro" id="IPR003607">
    <property type="entry name" value="HD/PDEase_dom"/>
</dbReference>
<dbReference type="Proteomes" id="UP000271925">
    <property type="component" value="Unassembled WGS sequence"/>
</dbReference>
<dbReference type="Gene3D" id="1.10.3210.10">
    <property type="entry name" value="Hypothetical protein af1432"/>
    <property type="match status" value="1"/>
</dbReference>
<gene>
    <name evidence="2" type="ORF">EHT25_08245</name>
</gene>
<dbReference type="PANTHER" id="PTHR40202:SF1">
    <property type="entry name" value="HD DOMAIN-CONTAINING PROTEIN"/>
    <property type="match status" value="1"/>
</dbReference>
<dbReference type="SUPFAM" id="SSF109604">
    <property type="entry name" value="HD-domain/PDEase-like"/>
    <property type="match status" value="1"/>
</dbReference>
<dbReference type="InterPro" id="IPR006675">
    <property type="entry name" value="HDIG_dom"/>
</dbReference>
<dbReference type="Pfam" id="PF01966">
    <property type="entry name" value="HD"/>
    <property type="match status" value="1"/>
</dbReference>
<dbReference type="PANTHER" id="PTHR40202">
    <property type="match status" value="1"/>
</dbReference>
<name>A0A3P1C2W6_9BACT</name>
<dbReference type="RefSeq" id="WP_124873147.1">
    <property type="nucleotide sequence ID" value="NZ_RQJO01000007.1"/>
</dbReference>
<dbReference type="InterPro" id="IPR017670">
    <property type="entry name" value="Phosphonate_degrad-assoc"/>
</dbReference>
<dbReference type="PROSITE" id="PS51831">
    <property type="entry name" value="HD"/>
    <property type="match status" value="1"/>
</dbReference>
<dbReference type="EMBL" id="RQJO01000007">
    <property type="protein sequence ID" value="RRB07750.1"/>
    <property type="molecule type" value="Genomic_DNA"/>
</dbReference>
<dbReference type="NCBIfam" id="TIGR00277">
    <property type="entry name" value="HDIG"/>
    <property type="match status" value="1"/>
</dbReference>
<comment type="caution">
    <text evidence="2">The sequence shown here is derived from an EMBL/GenBank/DDBJ whole genome shotgun (WGS) entry which is preliminary data.</text>
</comment>
<organism evidence="2 3">
    <name type="scientific">Larkinella rosea</name>
    <dbReference type="NCBI Taxonomy" id="2025312"/>
    <lineage>
        <taxon>Bacteria</taxon>
        <taxon>Pseudomonadati</taxon>
        <taxon>Bacteroidota</taxon>
        <taxon>Cytophagia</taxon>
        <taxon>Cytophagales</taxon>
        <taxon>Spirosomataceae</taxon>
        <taxon>Larkinella</taxon>
    </lineage>
</organism>
<dbReference type="InterPro" id="IPR006674">
    <property type="entry name" value="HD_domain"/>
</dbReference>
<protein>
    <submittedName>
        <fullName evidence="2">HD domain-containing protein</fullName>
    </submittedName>
</protein>
<proteinExistence type="predicted"/>
<dbReference type="AlphaFoldDB" id="A0A3P1C2W6"/>
<keyword evidence="3" id="KW-1185">Reference proteome</keyword>